<evidence type="ECO:0000313" key="4">
    <source>
        <dbReference type="EMBL" id="MEN2793036.1"/>
    </source>
</evidence>
<keyword evidence="2" id="KW-0472">Membrane</keyword>
<protein>
    <submittedName>
        <fullName evidence="4">Efflux transporter outer membrane subunit</fullName>
    </submittedName>
</protein>
<keyword evidence="5" id="KW-1185">Reference proteome</keyword>
<reference evidence="4 5" key="1">
    <citation type="submission" date="2024-05" db="EMBL/GenBank/DDBJ databases">
        <authorList>
            <person name="Liu Q."/>
            <person name="Xin Y.-H."/>
        </authorList>
    </citation>
    <scope>NUCLEOTIDE SEQUENCE [LARGE SCALE GENOMIC DNA]</scope>
    <source>
        <strain evidence="4 5">CGMCC 1.10181</strain>
    </source>
</reference>
<accession>A0ABU9YBB1</accession>
<dbReference type="Proteomes" id="UP001419910">
    <property type="component" value="Unassembled WGS sequence"/>
</dbReference>
<dbReference type="PROSITE" id="PS51257">
    <property type="entry name" value="PROKAR_LIPOPROTEIN"/>
    <property type="match status" value="1"/>
</dbReference>
<dbReference type="InterPro" id="IPR010131">
    <property type="entry name" value="MdtP/NodT-like"/>
</dbReference>
<comment type="similarity">
    <text evidence="1 2">Belongs to the outer membrane factor (OMF) (TC 1.B.17) family.</text>
</comment>
<dbReference type="Gene3D" id="1.20.1600.10">
    <property type="entry name" value="Outer membrane efflux proteins (OEP)"/>
    <property type="match status" value="1"/>
</dbReference>
<name>A0ABU9YBB1_9SPHN</name>
<keyword evidence="2" id="KW-0449">Lipoprotein</keyword>
<comment type="subcellular location">
    <subcellularLocation>
        <location evidence="2">Cell membrane</location>
        <topology evidence="2">Lipid-anchor</topology>
    </subcellularLocation>
</comment>
<keyword evidence="2" id="KW-0732">Signal</keyword>
<dbReference type="PANTHER" id="PTHR30203">
    <property type="entry name" value="OUTER MEMBRANE CATION EFFLUX PROTEIN"/>
    <property type="match status" value="1"/>
</dbReference>
<dbReference type="Pfam" id="PF02321">
    <property type="entry name" value="OEP"/>
    <property type="match status" value="2"/>
</dbReference>
<keyword evidence="2" id="KW-0564">Palmitate</keyword>
<evidence type="ECO:0000313" key="5">
    <source>
        <dbReference type="Proteomes" id="UP001419910"/>
    </source>
</evidence>
<feature type="chain" id="PRO_5044983564" evidence="2">
    <location>
        <begin position="25"/>
        <end position="474"/>
    </location>
</feature>
<dbReference type="SUPFAM" id="SSF56954">
    <property type="entry name" value="Outer membrane efflux proteins (OEP)"/>
    <property type="match status" value="1"/>
</dbReference>
<sequence>MANQKNIRIWIVASFALASGCSLAPRPLHPELPTPARYPPAAEAVDAPSAARLGWQAFFAEPELQALIARALDNNRDLRAAAARIEQARATLRLRGGDLLPQLSGSASMAKIGVPDQFSQLLGKDTLTSYDGLLQTSWEIDLFGQLRNLRAVALQHYLASEAARRGVATSLVAQVVTGYLTDREYAERLALARDTLANREASLRLLTRRFEVGSGSKVEVTQAETLRTQALGAAQSIELARAQNLDALAVLVGEPVGEGAMTRSLAQIGLDQPIPAGLPSELLVYRPDIAAAEHQLRGAEADIGAARAAFFPNISLTAGIGSTTDDLGHLFAAGTGLWLFRPSVSLPIFTGGKLHANLRASEAQRDEMVANYEKTIQGAFRDVADALAQRRWLAAQIDTANQSIAALAERSHLAQIRYEAGRSAYLDVLDAERDLFSARQTLVQLRRAWLTSGVALYAALGGGFSETPSQGQHP</sequence>
<keyword evidence="2" id="KW-0812">Transmembrane</keyword>
<evidence type="ECO:0000256" key="2">
    <source>
        <dbReference type="RuleBase" id="RU362097"/>
    </source>
</evidence>
<dbReference type="RefSeq" id="WP_343892311.1">
    <property type="nucleotide sequence ID" value="NZ_BAAAEH010000057.1"/>
</dbReference>
<dbReference type="PANTHER" id="PTHR30203:SF32">
    <property type="entry name" value="CATION EFFLUX SYSTEM PROTEIN CUSC"/>
    <property type="match status" value="1"/>
</dbReference>
<evidence type="ECO:0000256" key="3">
    <source>
        <dbReference type="SAM" id="Coils"/>
    </source>
</evidence>
<feature type="signal peptide" evidence="2">
    <location>
        <begin position="1"/>
        <end position="24"/>
    </location>
</feature>
<proteinExistence type="inferred from homology"/>
<keyword evidence="3" id="KW-0175">Coiled coil</keyword>
<organism evidence="4 5">
    <name type="scientific">Sphingomonas oligophenolica</name>
    <dbReference type="NCBI Taxonomy" id="301154"/>
    <lineage>
        <taxon>Bacteria</taxon>
        <taxon>Pseudomonadati</taxon>
        <taxon>Pseudomonadota</taxon>
        <taxon>Alphaproteobacteria</taxon>
        <taxon>Sphingomonadales</taxon>
        <taxon>Sphingomonadaceae</taxon>
        <taxon>Sphingomonas</taxon>
    </lineage>
</organism>
<dbReference type="InterPro" id="IPR003423">
    <property type="entry name" value="OMP_efflux"/>
</dbReference>
<evidence type="ECO:0000256" key="1">
    <source>
        <dbReference type="ARBA" id="ARBA00007613"/>
    </source>
</evidence>
<dbReference type="Gene3D" id="2.20.200.10">
    <property type="entry name" value="Outer membrane efflux proteins (OEP)"/>
    <property type="match status" value="1"/>
</dbReference>
<comment type="caution">
    <text evidence="4">The sequence shown here is derived from an EMBL/GenBank/DDBJ whole genome shotgun (WGS) entry which is preliminary data.</text>
</comment>
<keyword evidence="2" id="KW-1134">Transmembrane beta strand</keyword>
<feature type="coiled-coil region" evidence="3">
    <location>
        <begin position="68"/>
        <end position="95"/>
    </location>
</feature>
<gene>
    <name evidence="4" type="ORF">ABC974_25655</name>
</gene>
<dbReference type="NCBIfam" id="TIGR01845">
    <property type="entry name" value="outer_NodT"/>
    <property type="match status" value="1"/>
</dbReference>
<dbReference type="EMBL" id="JBDIME010000037">
    <property type="protein sequence ID" value="MEN2793036.1"/>
    <property type="molecule type" value="Genomic_DNA"/>
</dbReference>